<dbReference type="SUPFAM" id="SSF51735">
    <property type="entry name" value="NAD(P)-binding Rossmann-fold domains"/>
    <property type="match status" value="1"/>
</dbReference>
<feature type="domain" description="Saccharopine dehydrogenase NADP binding" evidence="2">
    <location>
        <begin position="25"/>
        <end position="143"/>
    </location>
</feature>
<sequence>MQPIEVPTTRSRSSEARPWSGEGSVVIVGGYGAVGRVVAATLAERGVPVTVAGRDLRRAQELARRHPDVMTPRRVDVDQPDELESVLDGAAVVVMCVERRNEQVAHACLERGIHVVDISATPAVLDAIERLDTVAERAGATAVLSVGLAPGLTNVLARWCVARLPSAASVDISILLGLAGDHGPDSARWTMDNLTSRERWGRGLGGSRCPGSGGVPSTRSRSPTSAPSPGRWASR</sequence>
<name>A0ABP4WYD0_9ACTN</name>
<keyword evidence="4" id="KW-1185">Reference proteome</keyword>
<accession>A0ABP4WYD0</accession>
<dbReference type="PANTHER" id="PTHR43781">
    <property type="entry name" value="SACCHAROPINE DEHYDROGENASE"/>
    <property type="match status" value="1"/>
</dbReference>
<gene>
    <name evidence="3" type="ORF">GCM10009681_37910</name>
</gene>
<feature type="compositionally biased region" description="Gly residues" evidence="1">
    <location>
        <begin position="202"/>
        <end position="214"/>
    </location>
</feature>
<feature type="compositionally biased region" description="Low complexity" evidence="1">
    <location>
        <begin position="216"/>
        <end position="229"/>
    </location>
</feature>
<evidence type="ECO:0000256" key="1">
    <source>
        <dbReference type="SAM" id="MobiDB-lite"/>
    </source>
</evidence>
<dbReference type="InterPro" id="IPR036291">
    <property type="entry name" value="NAD(P)-bd_dom_sf"/>
</dbReference>
<dbReference type="RefSeq" id="WP_344083459.1">
    <property type="nucleotide sequence ID" value="NZ_BAAALS010000018.1"/>
</dbReference>
<dbReference type="EMBL" id="BAAALS010000018">
    <property type="protein sequence ID" value="GAA1763260.1"/>
    <property type="molecule type" value="Genomic_DNA"/>
</dbReference>
<protein>
    <recommendedName>
        <fullName evidence="2">Saccharopine dehydrogenase NADP binding domain-containing protein</fullName>
    </recommendedName>
</protein>
<dbReference type="Proteomes" id="UP001500655">
    <property type="component" value="Unassembled WGS sequence"/>
</dbReference>
<comment type="caution">
    <text evidence="3">The sequence shown here is derived from an EMBL/GenBank/DDBJ whole genome shotgun (WGS) entry which is preliminary data.</text>
</comment>
<dbReference type="InterPro" id="IPR005097">
    <property type="entry name" value="Sacchrp_dh_NADP-bd"/>
</dbReference>
<evidence type="ECO:0000259" key="2">
    <source>
        <dbReference type="Pfam" id="PF03435"/>
    </source>
</evidence>
<evidence type="ECO:0000313" key="4">
    <source>
        <dbReference type="Proteomes" id="UP001500655"/>
    </source>
</evidence>
<dbReference type="Gene3D" id="3.40.50.720">
    <property type="entry name" value="NAD(P)-binding Rossmann-like Domain"/>
    <property type="match status" value="1"/>
</dbReference>
<feature type="region of interest" description="Disordered" evidence="1">
    <location>
        <begin position="198"/>
        <end position="235"/>
    </location>
</feature>
<dbReference type="Pfam" id="PF03435">
    <property type="entry name" value="Sacchrp_dh_NADP"/>
    <property type="match status" value="1"/>
</dbReference>
<reference evidence="4" key="1">
    <citation type="journal article" date="2019" name="Int. J. Syst. Evol. Microbiol.">
        <title>The Global Catalogue of Microorganisms (GCM) 10K type strain sequencing project: providing services to taxonomists for standard genome sequencing and annotation.</title>
        <authorList>
            <consortium name="The Broad Institute Genomics Platform"/>
            <consortium name="The Broad Institute Genome Sequencing Center for Infectious Disease"/>
            <person name="Wu L."/>
            <person name="Ma J."/>
        </authorList>
    </citation>
    <scope>NUCLEOTIDE SEQUENCE [LARGE SCALE GENOMIC DNA]</scope>
    <source>
        <strain evidence="4">JCM 13249</strain>
    </source>
</reference>
<evidence type="ECO:0000313" key="3">
    <source>
        <dbReference type="EMBL" id="GAA1763260.1"/>
    </source>
</evidence>
<proteinExistence type="predicted"/>
<organism evidence="3 4">
    <name type="scientific">Luedemannella helvata</name>
    <dbReference type="NCBI Taxonomy" id="349315"/>
    <lineage>
        <taxon>Bacteria</taxon>
        <taxon>Bacillati</taxon>
        <taxon>Actinomycetota</taxon>
        <taxon>Actinomycetes</taxon>
        <taxon>Micromonosporales</taxon>
        <taxon>Micromonosporaceae</taxon>
        <taxon>Luedemannella</taxon>
    </lineage>
</organism>
<dbReference type="PANTHER" id="PTHR43781:SF1">
    <property type="entry name" value="SACCHAROPINE DEHYDROGENASE"/>
    <property type="match status" value="1"/>
</dbReference>